<dbReference type="InterPro" id="IPR011051">
    <property type="entry name" value="RmlC_Cupin_sf"/>
</dbReference>
<evidence type="ECO:0000256" key="4">
    <source>
        <dbReference type="ARBA" id="ARBA00019595"/>
    </source>
</evidence>
<name>A0ABW6CPY7_9CAUL</name>
<protein>
    <recommendedName>
        <fullName evidence="4">dTDP-4-dehydrorhamnose 3,5-epimerase</fullName>
        <ecNumber evidence="3">5.1.3.13</ecNumber>
    </recommendedName>
    <alternativeName>
        <fullName evidence="6">Thymidine diphospho-4-keto-rhamnose 3,5-epimerase</fullName>
    </alternativeName>
    <alternativeName>
        <fullName evidence="5">dTDP-4-keto-6-deoxyglucose 3,5-epimerase</fullName>
    </alternativeName>
    <alternativeName>
        <fullName evidence="7">dTDP-6-deoxy-D-xylo-4-hexulose 3,5-epimerase</fullName>
    </alternativeName>
</protein>
<dbReference type="Gene3D" id="2.60.120.10">
    <property type="entry name" value="Jelly Rolls"/>
    <property type="match status" value="1"/>
</dbReference>
<dbReference type="EMBL" id="JAOTJD010000027">
    <property type="protein sequence ID" value="MFD3265135.1"/>
    <property type="molecule type" value="Genomic_DNA"/>
</dbReference>
<reference evidence="8 9" key="1">
    <citation type="submission" date="2022-09" db="EMBL/GenBank/DDBJ databases">
        <title>New species of Phenylobacterium.</title>
        <authorList>
            <person name="Mieszkin S."/>
        </authorList>
    </citation>
    <scope>NUCLEOTIDE SEQUENCE [LARGE SCALE GENOMIC DNA]</scope>
    <source>
        <strain evidence="8 9">HK31-G</strain>
    </source>
</reference>
<keyword evidence="9" id="KW-1185">Reference proteome</keyword>
<evidence type="ECO:0000256" key="7">
    <source>
        <dbReference type="ARBA" id="ARBA00033311"/>
    </source>
</evidence>
<evidence type="ECO:0000313" key="9">
    <source>
        <dbReference type="Proteomes" id="UP001598130"/>
    </source>
</evidence>
<accession>A0ABW6CPY7</accession>
<organism evidence="8 9">
    <name type="scientific">Phenylobacterium ferrooxidans</name>
    <dbReference type="NCBI Taxonomy" id="2982689"/>
    <lineage>
        <taxon>Bacteria</taxon>
        <taxon>Pseudomonadati</taxon>
        <taxon>Pseudomonadota</taxon>
        <taxon>Alphaproteobacteria</taxon>
        <taxon>Caulobacterales</taxon>
        <taxon>Caulobacteraceae</taxon>
        <taxon>Phenylobacterium</taxon>
    </lineage>
</organism>
<dbReference type="PANTHER" id="PTHR21047">
    <property type="entry name" value="DTDP-6-DEOXY-D-GLUCOSE-3,5 EPIMERASE"/>
    <property type="match status" value="1"/>
</dbReference>
<dbReference type="SUPFAM" id="SSF51182">
    <property type="entry name" value="RmlC-like cupins"/>
    <property type="match status" value="1"/>
</dbReference>
<comment type="caution">
    <text evidence="8">The sequence shown here is derived from an EMBL/GenBank/DDBJ whole genome shotgun (WGS) entry which is preliminary data.</text>
</comment>
<gene>
    <name evidence="8" type="ORF">OCL97_14335</name>
</gene>
<dbReference type="InterPro" id="IPR014710">
    <property type="entry name" value="RmlC-like_jellyroll"/>
</dbReference>
<evidence type="ECO:0000256" key="3">
    <source>
        <dbReference type="ARBA" id="ARBA00012098"/>
    </source>
</evidence>
<dbReference type="PANTHER" id="PTHR21047:SF2">
    <property type="entry name" value="THYMIDINE DIPHOSPHO-4-KETO-RHAMNOSE 3,5-EPIMERASE"/>
    <property type="match status" value="1"/>
</dbReference>
<evidence type="ECO:0000313" key="8">
    <source>
        <dbReference type="EMBL" id="MFD3265135.1"/>
    </source>
</evidence>
<comment type="function">
    <text evidence="2">Catalyzes the epimerization of the C3' and C5'positions of dTDP-6-deoxy-D-xylo-4-hexulose, forming dTDP-6-deoxy-L-lyxo-4-hexulose.</text>
</comment>
<dbReference type="RefSeq" id="WP_377370614.1">
    <property type="nucleotide sequence ID" value="NZ_JAOTJD010000027.1"/>
</dbReference>
<dbReference type="Proteomes" id="UP001598130">
    <property type="component" value="Unassembled WGS sequence"/>
</dbReference>
<dbReference type="Pfam" id="PF00908">
    <property type="entry name" value="dTDP_sugar_isom"/>
    <property type="match status" value="1"/>
</dbReference>
<evidence type="ECO:0000256" key="5">
    <source>
        <dbReference type="ARBA" id="ARBA00029758"/>
    </source>
</evidence>
<comment type="catalytic activity">
    <reaction evidence="1">
        <text>dTDP-4-dehydro-6-deoxy-alpha-D-glucose = dTDP-4-dehydro-beta-L-rhamnose</text>
        <dbReference type="Rhea" id="RHEA:16969"/>
        <dbReference type="ChEBI" id="CHEBI:57649"/>
        <dbReference type="ChEBI" id="CHEBI:62830"/>
        <dbReference type="EC" id="5.1.3.13"/>
    </reaction>
</comment>
<sequence>MRFAATAIDGVTVVELDPSTDERGSFARLHCPDAFAAAGHPFVPAQTSLSRNIAAHTLRGMHYEAPPRAEVKLVRVTRGAVFDVAVDLRPDSATYLRWVGAELSADNGRALLIGAGMAHGFITLEPDTDVLYQIDRMFEPGHGRGVRWNDPAFGIVWPAPPVVISERDATYPDHGA</sequence>
<dbReference type="EC" id="5.1.3.13" evidence="3"/>
<evidence type="ECO:0000256" key="6">
    <source>
        <dbReference type="ARBA" id="ARBA00031424"/>
    </source>
</evidence>
<dbReference type="InterPro" id="IPR000888">
    <property type="entry name" value="RmlC-like"/>
</dbReference>
<proteinExistence type="predicted"/>
<dbReference type="CDD" id="cd00438">
    <property type="entry name" value="cupin_RmlC"/>
    <property type="match status" value="1"/>
</dbReference>
<evidence type="ECO:0000256" key="1">
    <source>
        <dbReference type="ARBA" id="ARBA00001298"/>
    </source>
</evidence>
<evidence type="ECO:0000256" key="2">
    <source>
        <dbReference type="ARBA" id="ARBA00001997"/>
    </source>
</evidence>